<dbReference type="InterPro" id="IPR056312">
    <property type="entry name" value="Xre-MbcA-ParS_M"/>
</dbReference>
<name>M5EMH2_9HYPH</name>
<dbReference type="STRING" id="1297569.MESS2_190023"/>
<comment type="caution">
    <text evidence="3">The sequence shown here is derived from an EMBL/GenBank/DDBJ whole genome shotgun (WGS) entry which is preliminary data.</text>
</comment>
<dbReference type="AlphaFoldDB" id="M5EMH2"/>
<organism evidence="3 4">
    <name type="scientific">Mesorhizobium metallidurans STM 2683</name>
    <dbReference type="NCBI Taxonomy" id="1297569"/>
    <lineage>
        <taxon>Bacteria</taxon>
        <taxon>Pseudomonadati</taxon>
        <taxon>Pseudomonadota</taxon>
        <taxon>Alphaproteobacteria</taxon>
        <taxon>Hyphomicrobiales</taxon>
        <taxon>Phyllobacteriaceae</taxon>
        <taxon>Mesorhizobium</taxon>
    </lineage>
</organism>
<dbReference type="Pfam" id="PF23124">
    <property type="entry name" value="Xre_MbcA_ParS-like_N"/>
    <property type="match status" value="1"/>
</dbReference>
<evidence type="ECO:0000259" key="2">
    <source>
        <dbReference type="Pfam" id="PF23125"/>
    </source>
</evidence>
<sequence length="239" mass="25817">MTKPWNRTDPTHQTELAYQAGFAHQTGFERAVAVEVEQALLLRDEIKNGDAVVAGKIAGAVAAATILLAPGELQAIDTTLERLPGIVLQFVRALAAASREPVALASGGAQARTRLAGNDDIDLMRVEDWAGRVAGPTFLEENFGISRSTLHRWQRSGKVVALRTGGRKHVFPLAQFVDGRPAPGIGEVLSLMPNPRRAWFWLISPVAGLDGRIPIEMLKQDLVADVVFAAQNALIAKFE</sequence>
<dbReference type="Proteomes" id="UP000012062">
    <property type="component" value="Unassembled WGS sequence"/>
</dbReference>
<evidence type="ECO:0008006" key="5">
    <source>
        <dbReference type="Google" id="ProtNLM"/>
    </source>
</evidence>
<feature type="domain" description="Antitoxin Xre/MbcA/ParS-like middle" evidence="2">
    <location>
        <begin position="133"/>
        <end position="181"/>
    </location>
</feature>
<dbReference type="EMBL" id="CAUM01000083">
    <property type="protein sequence ID" value="CCV05954.1"/>
    <property type="molecule type" value="Genomic_DNA"/>
</dbReference>
<dbReference type="Pfam" id="PF23125">
    <property type="entry name" value="Xre-MbcA-ParS_M"/>
    <property type="match status" value="1"/>
</dbReference>
<protein>
    <recommendedName>
        <fullName evidence="5">Antitoxin Xre/MbcA/ParS-like toxin-binding domain-containing protein</fullName>
    </recommendedName>
</protein>
<keyword evidence="4" id="KW-1185">Reference proteome</keyword>
<dbReference type="OrthoDB" id="7594527at2"/>
<evidence type="ECO:0000313" key="4">
    <source>
        <dbReference type="Proteomes" id="UP000012062"/>
    </source>
</evidence>
<dbReference type="eggNOG" id="ENOG5031JWC">
    <property type="taxonomic scope" value="Bacteria"/>
</dbReference>
<proteinExistence type="predicted"/>
<evidence type="ECO:0000259" key="1">
    <source>
        <dbReference type="Pfam" id="PF23124"/>
    </source>
</evidence>
<feature type="domain" description="Antitoxin Xre/MbcA/ParS-like N-terminal" evidence="1">
    <location>
        <begin position="28"/>
        <end position="96"/>
    </location>
</feature>
<dbReference type="InterPro" id="IPR056313">
    <property type="entry name" value="Xre_MbcA_ParS-like_N"/>
</dbReference>
<evidence type="ECO:0000313" key="3">
    <source>
        <dbReference type="EMBL" id="CCV05954.1"/>
    </source>
</evidence>
<reference evidence="3 4" key="1">
    <citation type="submission" date="2013-02" db="EMBL/GenBank/DDBJ databases">
        <authorList>
            <person name="Genoscope - CEA"/>
        </authorList>
    </citation>
    <scope>NUCLEOTIDE SEQUENCE [LARGE SCALE GENOMIC DNA]</scope>
    <source>
        <strain evidence="3 4">STM 2683</strain>
    </source>
</reference>
<gene>
    <name evidence="3" type="ORF">MESS2_190023</name>
</gene>
<accession>M5EMH2</accession>